<dbReference type="GO" id="GO:0004222">
    <property type="term" value="F:metalloendopeptidase activity"/>
    <property type="evidence" value="ECO:0007669"/>
    <property type="project" value="InterPro"/>
</dbReference>
<accession>A0A6U4A7B4</accession>
<evidence type="ECO:0000256" key="5">
    <source>
        <dbReference type="ARBA" id="ARBA00010550"/>
    </source>
</evidence>
<dbReference type="InterPro" id="IPR037219">
    <property type="entry name" value="Peptidase_M41-like"/>
</dbReference>
<keyword evidence="11" id="KW-0067">ATP-binding</keyword>
<dbReference type="FunFam" id="1.10.8.60:FF:000001">
    <property type="entry name" value="ATP-dependent zinc metalloprotease FtsH"/>
    <property type="match status" value="1"/>
</dbReference>
<comment type="similarity">
    <text evidence="4">In the C-terminal section; belongs to the peptidase M41 family.</text>
</comment>
<comment type="cofactor">
    <cofactor evidence="1">
        <name>Zn(2+)</name>
        <dbReference type="ChEBI" id="CHEBI:29105"/>
    </cofactor>
</comment>
<evidence type="ECO:0000256" key="4">
    <source>
        <dbReference type="ARBA" id="ARBA00010044"/>
    </source>
</evidence>
<dbReference type="InterPro" id="IPR000642">
    <property type="entry name" value="Peptidase_M41"/>
</dbReference>
<dbReference type="Gene3D" id="1.10.8.60">
    <property type="match status" value="1"/>
</dbReference>
<dbReference type="Pfam" id="PF21232">
    <property type="entry name" value="Yme1-like_N"/>
    <property type="match status" value="1"/>
</dbReference>
<dbReference type="InterPro" id="IPR041569">
    <property type="entry name" value="AAA_lid_3"/>
</dbReference>
<dbReference type="EMBL" id="HBGN01004654">
    <property type="protein sequence ID" value="CAD9316679.1"/>
    <property type="molecule type" value="Transcribed_RNA"/>
</dbReference>
<evidence type="ECO:0000256" key="6">
    <source>
        <dbReference type="ARBA" id="ARBA00022670"/>
    </source>
</evidence>
<dbReference type="GO" id="GO:0016020">
    <property type="term" value="C:membrane"/>
    <property type="evidence" value="ECO:0007669"/>
    <property type="project" value="UniProtKB-SubCell"/>
</dbReference>
<comment type="subcellular location">
    <subcellularLocation>
        <location evidence="3">Membrane</location>
    </subcellularLocation>
    <subcellularLocation>
        <location evidence="2">Mitochondrion</location>
    </subcellularLocation>
</comment>
<keyword evidence="6" id="KW-0645">Protease</keyword>
<dbReference type="Gene3D" id="3.40.50.300">
    <property type="entry name" value="P-loop containing nucleotide triphosphate hydrolases"/>
    <property type="match status" value="1"/>
</dbReference>
<feature type="region of interest" description="Disordered" evidence="15">
    <location>
        <begin position="762"/>
        <end position="804"/>
    </location>
</feature>
<evidence type="ECO:0000256" key="9">
    <source>
        <dbReference type="ARBA" id="ARBA00022801"/>
    </source>
</evidence>
<dbReference type="GO" id="GO:0005739">
    <property type="term" value="C:mitochondrion"/>
    <property type="evidence" value="ECO:0007669"/>
    <property type="project" value="UniProtKB-SubCell"/>
</dbReference>
<evidence type="ECO:0000256" key="7">
    <source>
        <dbReference type="ARBA" id="ARBA00022723"/>
    </source>
</evidence>
<dbReference type="InterPro" id="IPR048438">
    <property type="entry name" value="Yme1-like_N"/>
</dbReference>
<dbReference type="GO" id="GO:0046872">
    <property type="term" value="F:metal ion binding"/>
    <property type="evidence" value="ECO:0007669"/>
    <property type="project" value="UniProtKB-KW"/>
</dbReference>
<keyword evidence="12" id="KW-0482">Metalloprotease</keyword>
<keyword evidence="14" id="KW-0472">Membrane</keyword>
<dbReference type="PANTHER" id="PTHR23076:SF97">
    <property type="entry name" value="ATP-DEPENDENT ZINC METALLOPROTEASE YME1L1"/>
    <property type="match status" value="1"/>
</dbReference>
<dbReference type="SUPFAM" id="SSF140990">
    <property type="entry name" value="FtsH protease domain-like"/>
    <property type="match status" value="1"/>
</dbReference>
<protein>
    <recommendedName>
        <fullName evidence="16">AAA+ ATPase domain-containing protein</fullName>
    </recommendedName>
</protein>
<dbReference type="PROSITE" id="PS00674">
    <property type="entry name" value="AAA"/>
    <property type="match status" value="1"/>
</dbReference>
<evidence type="ECO:0000256" key="13">
    <source>
        <dbReference type="ARBA" id="ARBA00023128"/>
    </source>
</evidence>
<keyword evidence="10" id="KW-0862">Zinc</keyword>
<dbReference type="Pfam" id="PF01434">
    <property type="entry name" value="Peptidase_M41"/>
    <property type="match status" value="1"/>
</dbReference>
<dbReference type="InterPro" id="IPR027417">
    <property type="entry name" value="P-loop_NTPase"/>
</dbReference>
<reference evidence="17" key="1">
    <citation type="submission" date="2021-01" db="EMBL/GenBank/DDBJ databases">
        <authorList>
            <person name="Corre E."/>
            <person name="Pelletier E."/>
            <person name="Niang G."/>
            <person name="Scheremetjew M."/>
            <person name="Finn R."/>
            <person name="Kale V."/>
            <person name="Holt S."/>
            <person name="Cochrane G."/>
            <person name="Meng A."/>
            <person name="Brown T."/>
            <person name="Cohen L."/>
        </authorList>
    </citation>
    <scope>NUCLEOTIDE SEQUENCE</scope>
    <source>
        <strain evidence="17">Pop2</strain>
    </source>
</reference>
<dbReference type="InterPro" id="IPR003960">
    <property type="entry name" value="ATPase_AAA_CS"/>
</dbReference>
<dbReference type="GO" id="GO:0006508">
    <property type="term" value="P:proteolysis"/>
    <property type="evidence" value="ECO:0007669"/>
    <property type="project" value="UniProtKB-KW"/>
</dbReference>
<dbReference type="InterPro" id="IPR003593">
    <property type="entry name" value="AAA+_ATPase"/>
</dbReference>
<dbReference type="FunFam" id="1.20.58.760:FF:000002">
    <property type="entry name" value="ATP-dependent zinc metalloprotease FtsH"/>
    <property type="match status" value="1"/>
</dbReference>
<gene>
    <name evidence="17" type="ORF">DBRI1063_LOCUS3086</name>
</gene>
<keyword evidence="13" id="KW-0496">Mitochondrion</keyword>
<organism evidence="17">
    <name type="scientific">Ditylum brightwellii</name>
    <dbReference type="NCBI Taxonomy" id="49249"/>
    <lineage>
        <taxon>Eukaryota</taxon>
        <taxon>Sar</taxon>
        <taxon>Stramenopiles</taxon>
        <taxon>Ochrophyta</taxon>
        <taxon>Bacillariophyta</taxon>
        <taxon>Mediophyceae</taxon>
        <taxon>Lithodesmiophycidae</taxon>
        <taxon>Lithodesmiales</taxon>
        <taxon>Lithodesmiaceae</taxon>
        <taxon>Ditylum</taxon>
    </lineage>
</organism>
<evidence type="ECO:0000256" key="10">
    <source>
        <dbReference type="ARBA" id="ARBA00022833"/>
    </source>
</evidence>
<dbReference type="SMART" id="SM00382">
    <property type="entry name" value="AAA"/>
    <property type="match status" value="1"/>
</dbReference>
<feature type="domain" description="AAA+ ATPase" evidence="16">
    <location>
        <begin position="358"/>
        <end position="494"/>
    </location>
</feature>
<name>A0A6U4A7B4_9STRA</name>
<proteinExistence type="inferred from homology"/>
<dbReference type="GO" id="GO:0004176">
    <property type="term" value="F:ATP-dependent peptidase activity"/>
    <property type="evidence" value="ECO:0007669"/>
    <property type="project" value="InterPro"/>
</dbReference>
<dbReference type="PANTHER" id="PTHR23076">
    <property type="entry name" value="METALLOPROTEASE M41 FTSH"/>
    <property type="match status" value="1"/>
</dbReference>
<dbReference type="AlphaFoldDB" id="A0A6U4A7B4"/>
<dbReference type="Pfam" id="PF00004">
    <property type="entry name" value="AAA"/>
    <property type="match status" value="1"/>
</dbReference>
<evidence type="ECO:0000256" key="11">
    <source>
        <dbReference type="ARBA" id="ARBA00022840"/>
    </source>
</evidence>
<evidence type="ECO:0000256" key="8">
    <source>
        <dbReference type="ARBA" id="ARBA00022741"/>
    </source>
</evidence>
<evidence type="ECO:0000256" key="3">
    <source>
        <dbReference type="ARBA" id="ARBA00004370"/>
    </source>
</evidence>
<comment type="similarity">
    <text evidence="5">In the N-terminal section; belongs to the AAA ATPase family.</text>
</comment>
<keyword evidence="8" id="KW-0547">Nucleotide-binding</keyword>
<dbReference type="Gene3D" id="1.20.58.760">
    <property type="entry name" value="Peptidase M41"/>
    <property type="match status" value="1"/>
</dbReference>
<dbReference type="HAMAP" id="MF_01458">
    <property type="entry name" value="FtsH"/>
    <property type="match status" value="1"/>
</dbReference>
<dbReference type="Pfam" id="PF17862">
    <property type="entry name" value="AAA_lid_3"/>
    <property type="match status" value="1"/>
</dbReference>
<dbReference type="CDD" id="cd19501">
    <property type="entry name" value="RecA-like_FtsH"/>
    <property type="match status" value="1"/>
</dbReference>
<dbReference type="SUPFAM" id="SSF52540">
    <property type="entry name" value="P-loop containing nucleoside triphosphate hydrolases"/>
    <property type="match status" value="1"/>
</dbReference>
<evidence type="ECO:0000313" key="17">
    <source>
        <dbReference type="EMBL" id="CAD9316679.1"/>
    </source>
</evidence>
<dbReference type="GO" id="GO:0016887">
    <property type="term" value="F:ATP hydrolysis activity"/>
    <property type="evidence" value="ECO:0007669"/>
    <property type="project" value="InterPro"/>
</dbReference>
<evidence type="ECO:0000256" key="15">
    <source>
        <dbReference type="SAM" id="MobiDB-lite"/>
    </source>
</evidence>
<keyword evidence="7" id="KW-0479">Metal-binding</keyword>
<evidence type="ECO:0000256" key="1">
    <source>
        <dbReference type="ARBA" id="ARBA00001947"/>
    </source>
</evidence>
<evidence type="ECO:0000256" key="14">
    <source>
        <dbReference type="ARBA" id="ARBA00023136"/>
    </source>
</evidence>
<dbReference type="InterPro" id="IPR003959">
    <property type="entry name" value="ATPase_AAA_core"/>
</dbReference>
<keyword evidence="9" id="KW-0378">Hydrolase</keyword>
<evidence type="ECO:0000256" key="2">
    <source>
        <dbReference type="ARBA" id="ARBA00004173"/>
    </source>
</evidence>
<evidence type="ECO:0000259" key="16">
    <source>
        <dbReference type="SMART" id="SM00382"/>
    </source>
</evidence>
<sequence length="804" mass="86826">MRGQLYAGQLRYHDFAKLREAHRLRRERQQQQQAQQRRSFVANTLGSNTPIATMNSLAPTSALGTVLGGGTMSIINNGRFSGAGGIMNSGNRTFLTASLANKMSDFRLKQMERVANNNPTNPTIQYEFLSELSRRYPEAVVERFEAYPDFAVDERCALLYFGALQRANSYNRFDLRNFVRRMQTGGGAIHPVTMQALQDLVDTKSSSQKKMTKTMQATAAMQIVAGAGPSMVSGGTVGGGSGGMLGGGAASIMSSRGSDPKNPIFVQTHNPSSTKMALFTLARHVLIAFVVVSALTAVLDEKGMGRAMGMNGKHIQEAEGSDVKFEDVKGCDEAKAELEEIVMYLKDPDRFTRLGGKLPRGLLLTGPPGTGKTLLAKAIAGEANVPFFFSSGSQFEEVYVGLGAKRVRELFEAAKKKSPAIIFIDEIDAVGGTRKLKDQSALKMTLNELLVQLDGFDENNGIIVIGATNFMESLDSALLRPGRFDKHVSVPLPDVGGRKEILEMYAQKTKLSKDVDLNVLARGTTGFSGADLYNLMNQAALKASIDGLNSITMAVFEYAKDKIIMGAERKTAVITAKTAKCTAYHEAGHALVATLTEGAQPIHKATIMPRGSALGMVTMLPEGDQTSQSLKEMLAYMDVAMGGRVAEELIFGAENVTSGAMSDIKHATDIARAMVTKYGFSDEVGIVYHGGSTGEESASGSTRAKIDEEVKKLTEKAYERASALMKKHKREHSLLAETLLEYETLTGDEVRNLILKGKKPNRPIINKNGGTRGDTSVLSGEDRSKPRLPGMGGKVGTRRDAKDV</sequence>
<dbReference type="FunFam" id="3.40.50.300:FF:000175">
    <property type="entry name" value="ATP-dependent zinc metalloprotease FTSH 4"/>
    <property type="match status" value="1"/>
</dbReference>
<dbReference type="InterPro" id="IPR005936">
    <property type="entry name" value="FtsH"/>
</dbReference>
<evidence type="ECO:0000256" key="12">
    <source>
        <dbReference type="ARBA" id="ARBA00023049"/>
    </source>
</evidence>
<dbReference type="GO" id="GO:0005524">
    <property type="term" value="F:ATP binding"/>
    <property type="evidence" value="ECO:0007669"/>
    <property type="project" value="UniProtKB-KW"/>
</dbReference>